<dbReference type="InterPro" id="IPR004839">
    <property type="entry name" value="Aminotransferase_I/II_large"/>
</dbReference>
<evidence type="ECO:0000256" key="20">
    <source>
        <dbReference type="SAM" id="Phobius"/>
    </source>
</evidence>
<dbReference type="OrthoDB" id="5913609at2759"/>
<dbReference type="NCBIfam" id="TIGR01822">
    <property type="entry name" value="2am3keto_CoA"/>
    <property type="match status" value="1"/>
</dbReference>
<evidence type="ECO:0000256" key="3">
    <source>
        <dbReference type="ARBA" id="ARBA00007717"/>
    </source>
</evidence>
<keyword evidence="24" id="KW-1185">Reference proteome</keyword>
<dbReference type="Gene3D" id="3.90.1150.10">
    <property type="entry name" value="Aspartate Aminotransferase, domain 1"/>
    <property type="match status" value="1"/>
</dbReference>
<dbReference type="InterPro" id="IPR011282">
    <property type="entry name" value="2am3keto_CoA_ligase"/>
</dbReference>
<comment type="catalytic activity">
    <reaction evidence="15">
        <text>glycine + acetyl-CoA = (2S)-2-amino-3-oxobutanoate + CoA</text>
        <dbReference type="Rhea" id="RHEA:20736"/>
        <dbReference type="ChEBI" id="CHEBI:57287"/>
        <dbReference type="ChEBI" id="CHEBI:57288"/>
        <dbReference type="ChEBI" id="CHEBI:57305"/>
        <dbReference type="ChEBI" id="CHEBI:78948"/>
        <dbReference type="EC" id="2.3.1.29"/>
    </reaction>
    <physiologicalReaction direction="right-to-left" evidence="15">
        <dbReference type="Rhea" id="RHEA:20738"/>
    </physiologicalReaction>
</comment>
<dbReference type="FunFam" id="3.90.1150.10:FF:000004">
    <property type="entry name" value="2-amino-3-ketobutyrate coenzyme A ligase"/>
    <property type="match status" value="1"/>
</dbReference>
<evidence type="ECO:0000256" key="2">
    <source>
        <dbReference type="ARBA" id="ARBA00004389"/>
    </source>
</evidence>
<feature type="domain" description="Aminotransferase class I/classII large" evidence="21">
    <location>
        <begin position="561"/>
        <end position="902"/>
    </location>
</feature>
<dbReference type="EC" id="2.3.1.29" evidence="16"/>
<evidence type="ECO:0000256" key="16">
    <source>
        <dbReference type="ARBA" id="ARBA00067076"/>
    </source>
</evidence>
<evidence type="ECO:0000256" key="17">
    <source>
        <dbReference type="ARBA" id="ARBA00069660"/>
    </source>
</evidence>
<dbReference type="HAMAP" id="MF_00985">
    <property type="entry name" value="2am3keto_CoA_ligase"/>
    <property type="match status" value="1"/>
</dbReference>
<dbReference type="Gene3D" id="3.40.640.10">
    <property type="entry name" value="Type I PLP-dependent aspartate aminotransferase-like (Major domain)"/>
    <property type="match status" value="1"/>
</dbReference>
<dbReference type="Proteomes" id="UP000242457">
    <property type="component" value="Unassembled WGS sequence"/>
</dbReference>
<comment type="subcellular location">
    <subcellularLocation>
        <location evidence="2">Endoplasmic reticulum membrane</location>
        <topology evidence="2">Single-pass membrane protein</topology>
    </subcellularLocation>
</comment>
<keyword evidence="8" id="KW-0256">Endoplasmic reticulum</keyword>
<keyword evidence="11 20" id="KW-0472">Membrane</keyword>
<evidence type="ECO:0000256" key="9">
    <source>
        <dbReference type="ARBA" id="ARBA00022898"/>
    </source>
</evidence>
<organism evidence="23 24">
    <name type="scientific">Apis cerana cerana</name>
    <name type="common">Oriental honeybee</name>
    <dbReference type="NCBI Taxonomy" id="94128"/>
    <lineage>
        <taxon>Eukaryota</taxon>
        <taxon>Metazoa</taxon>
        <taxon>Ecdysozoa</taxon>
        <taxon>Arthropoda</taxon>
        <taxon>Hexapoda</taxon>
        <taxon>Insecta</taxon>
        <taxon>Pterygota</taxon>
        <taxon>Neoptera</taxon>
        <taxon>Endopterygota</taxon>
        <taxon>Hymenoptera</taxon>
        <taxon>Apocrita</taxon>
        <taxon>Aculeata</taxon>
        <taxon>Apoidea</taxon>
        <taxon>Anthophila</taxon>
        <taxon>Apidae</taxon>
        <taxon>Apis</taxon>
    </lineage>
</organism>
<dbReference type="InterPro" id="IPR015421">
    <property type="entry name" value="PyrdxlP-dep_Trfase_major"/>
</dbReference>
<comment type="cofactor">
    <cofactor evidence="1">
        <name>pyridoxal 5'-phosphate</name>
        <dbReference type="ChEBI" id="CHEBI:597326"/>
    </cofactor>
</comment>
<dbReference type="SUPFAM" id="SSF53383">
    <property type="entry name" value="PLP-dependent transferases"/>
    <property type="match status" value="1"/>
</dbReference>
<keyword evidence="10 20" id="KW-1133">Transmembrane helix</keyword>
<name>A0A2A3E6I6_APICC</name>
<evidence type="ECO:0000313" key="23">
    <source>
        <dbReference type="EMBL" id="PBC26779.1"/>
    </source>
</evidence>
<dbReference type="GO" id="GO:0030170">
    <property type="term" value="F:pyridoxal phosphate binding"/>
    <property type="evidence" value="ECO:0007669"/>
    <property type="project" value="InterPro"/>
</dbReference>
<comment type="similarity">
    <text evidence="3">Belongs to the nicastrin family.</text>
</comment>
<dbReference type="STRING" id="94128.A0A2A3E6I6"/>
<evidence type="ECO:0000259" key="21">
    <source>
        <dbReference type="Pfam" id="PF00155"/>
    </source>
</evidence>
<dbReference type="InterPro" id="IPR016574">
    <property type="entry name" value="Nicalin"/>
</dbReference>
<dbReference type="InterPro" id="IPR007484">
    <property type="entry name" value="Peptidase_M28"/>
</dbReference>
<dbReference type="GO" id="GO:0005789">
    <property type="term" value="C:endoplasmic reticulum membrane"/>
    <property type="evidence" value="ECO:0007669"/>
    <property type="project" value="UniProtKB-SubCell"/>
</dbReference>
<evidence type="ECO:0000256" key="4">
    <source>
        <dbReference type="ARBA" id="ARBA00008392"/>
    </source>
</evidence>
<evidence type="ECO:0000256" key="13">
    <source>
        <dbReference type="ARBA" id="ARBA00023315"/>
    </source>
</evidence>
<dbReference type="InterPro" id="IPR015424">
    <property type="entry name" value="PyrdxlP-dep_Trfase"/>
</dbReference>
<protein>
    <recommendedName>
        <fullName evidence="17">2-amino-3-ketobutyrate coenzyme A ligase, mitochondrial</fullName>
        <ecNumber evidence="16">2.3.1.29</ecNumber>
    </recommendedName>
    <alternativeName>
        <fullName evidence="18">Aminoacetone synthase</fullName>
    </alternativeName>
    <alternativeName>
        <fullName evidence="14">BOS complex subunit NCLN</fullName>
    </alternativeName>
    <alternativeName>
        <fullName evidence="19">Glycine acetyltransferase</fullName>
    </alternativeName>
</protein>
<dbReference type="GO" id="GO:0008890">
    <property type="term" value="F:glycine C-acetyltransferase activity"/>
    <property type="evidence" value="ECO:0007669"/>
    <property type="project" value="UniProtKB-EC"/>
</dbReference>
<dbReference type="Pfam" id="PF00155">
    <property type="entry name" value="Aminotran_1_2"/>
    <property type="match status" value="1"/>
</dbReference>
<evidence type="ECO:0000256" key="5">
    <source>
        <dbReference type="ARBA" id="ARBA00022679"/>
    </source>
</evidence>
<accession>A0A2A3E6I6</accession>
<reference evidence="23 24" key="1">
    <citation type="submission" date="2014-07" db="EMBL/GenBank/DDBJ databases">
        <title>Genomic and transcriptomic analysis on Apis cerana provide comprehensive insights into honey bee biology.</title>
        <authorList>
            <person name="Diao Q."/>
            <person name="Sun L."/>
            <person name="Zheng H."/>
            <person name="Zheng H."/>
            <person name="Xu S."/>
            <person name="Wang S."/>
            <person name="Zeng Z."/>
            <person name="Hu F."/>
            <person name="Su S."/>
            <person name="Wu J."/>
        </authorList>
    </citation>
    <scope>NUCLEOTIDE SEQUENCE [LARGE SCALE GENOMIC DNA]</scope>
    <source>
        <tissue evidence="23">Pupae without intestine</tissue>
    </source>
</reference>
<dbReference type="CDD" id="cd03882">
    <property type="entry name" value="M28_nicalin_like"/>
    <property type="match status" value="1"/>
</dbReference>
<dbReference type="PANTHER" id="PTHR31826">
    <property type="entry name" value="NICALIN"/>
    <property type="match status" value="1"/>
</dbReference>
<keyword evidence="13" id="KW-0012">Acyltransferase</keyword>
<evidence type="ECO:0000259" key="22">
    <source>
        <dbReference type="Pfam" id="PF04389"/>
    </source>
</evidence>
<dbReference type="EMBL" id="KZ288369">
    <property type="protein sequence ID" value="PBC26779.1"/>
    <property type="molecule type" value="Genomic_DNA"/>
</dbReference>
<evidence type="ECO:0000256" key="15">
    <source>
        <dbReference type="ARBA" id="ARBA00052559"/>
    </source>
</evidence>
<keyword evidence="6 20" id="KW-0812">Transmembrane</keyword>
<keyword evidence="7" id="KW-0732">Signal</keyword>
<dbReference type="NCBIfam" id="NF005394">
    <property type="entry name" value="PRK06939.1"/>
    <property type="match status" value="1"/>
</dbReference>
<dbReference type="SUPFAM" id="SSF53187">
    <property type="entry name" value="Zn-dependent exopeptidases"/>
    <property type="match status" value="1"/>
</dbReference>
<gene>
    <name evidence="23" type="ORF">APICC_01085</name>
</gene>
<feature type="transmembrane region" description="Helical" evidence="20">
    <location>
        <begin position="17"/>
        <end position="38"/>
    </location>
</feature>
<dbReference type="CDD" id="cd06454">
    <property type="entry name" value="KBL_like"/>
    <property type="match status" value="1"/>
</dbReference>
<evidence type="ECO:0000256" key="7">
    <source>
        <dbReference type="ARBA" id="ARBA00022729"/>
    </source>
</evidence>
<dbReference type="Gene3D" id="3.40.630.10">
    <property type="entry name" value="Zn peptidases"/>
    <property type="match status" value="1"/>
</dbReference>
<keyword evidence="23" id="KW-0436">Ligase</keyword>
<evidence type="ECO:0000256" key="10">
    <source>
        <dbReference type="ARBA" id="ARBA00022989"/>
    </source>
</evidence>
<keyword evidence="12" id="KW-0325">Glycoprotein</keyword>
<evidence type="ECO:0000256" key="18">
    <source>
        <dbReference type="ARBA" id="ARBA00075633"/>
    </source>
</evidence>
<evidence type="ECO:0000256" key="6">
    <source>
        <dbReference type="ARBA" id="ARBA00022692"/>
    </source>
</evidence>
<evidence type="ECO:0000256" key="8">
    <source>
        <dbReference type="ARBA" id="ARBA00022824"/>
    </source>
</evidence>
<dbReference type="FunFam" id="3.40.640.10:FF:000006">
    <property type="entry name" value="5-aminolevulinate synthase, mitochondrial"/>
    <property type="match status" value="1"/>
</dbReference>
<evidence type="ECO:0000256" key="11">
    <source>
        <dbReference type="ARBA" id="ARBA00023136"/>
    </source>
</evidence>
<dbReference type="PROSITE" id="PS00599">
    <property type="entry name" value="AA_TRANSFER_CLASS_2"/>
    <property type="match status" value="1"/>
</dbReference>
<evidence type="ECO:0000256" key="19">
    <source>
        <dbReference type="ARBA" id="ARBA00078624"/>
    </source>
</evidence>
<dbReference type="GO" id="GO:0016874">
    <property type="term" value="F:ligase activity"/>
    <property type="evidence" value="ECO:0007669"/>
    <property type="project" value="UniProtKB-KW"/>
</dbReference>
<evidence type="ECO:0000256" key="12">
    <source>
        <dbReference type="ARBA" id="ARBA00023180"/>
    </source>
</evidence>
<keyword evidence="9" id="KW-0663">Pyridoxal phosphate</keyword>
<dbReference type="GO" id="GO:0009966">
    <property type="term" value="P:regulation of signal transduction"/>
    <property type="evidence" value="ECO:0007669"/>
    <property type="project" value="InterPro"/>
</dbReference>
<evidence type="ECO:0000256" key="14">
    <source>
        <dbReference type="ARBA" id="ARBA00034873"/>
    </source>
</evidence>
<comment type="similarity">
    <text evidence="4">Belongs to the class-II pyridoxal-phosphate-dependent aminotransferase family.</text>
</comment>
<dbReference type="InterPro" id="IPR015422">
    <property type="entry name" value="PyrdxlP-dep_Trfase_small"/>
</dbReference>
<dbReference type="InterPro" id="IPR001917">
    <property type="entry name" value="Aminotrans_II_pyridoxalP_BS"/>
</dbReference>
<sequence length="913" mass="101669">MWLEECDGFAELCRGYLPYYLLIILPIFIIISPVNPVAASHEFPVYRMHQYDLHGVPHGCRNAPISLEARSLTGWSTSRHCVVTKVLSLTPSLFHSIKHKAGALIVILPEKLTELTLEEKQHIMNLEESMLFGPETTIPVYFTSWHPDLQAILDDLSNGFITDEKANSAAEAMFNSISASGYQVVVATGQALAKTDVKIATLHGKLTGNGAEEKLPTIALVTHYDSAGIAPEMSFGADSNASGVAMLLEIARLFSILYSTSRSRPQYNLVFIVTGAGKLNYQGSKKWLEDQLDGLEGSIIQDAAYVICLDTVSTSDNFYVHVSKPPKENSTGGLFYKELKTVSELLNITTVEGVHKKINLAEETLAWEHERYSIRRLPATTLSTLKSHEDPIRTTILDVIQTKQIDKLYKHTQVIAEALARHMYNLSSSQIFINPLDVSKESLSLWFSYLASQPRAAPLLADKNNILVNTLREAMIRYLGDVKITFHSPDKQDPEFVFYDVTKAILNVYRNKWILKRFMSLLTECIIPELKVIKATGIWKKERIIASPQRTRIILANGTEALNFCANNYLGLSDNKEVISAAKVALDKYGAGLSSVRFICGTQTIHVELEKKIAQFHNREDTILYASCFDANAGLFETFLTSEDTILSDELNHASIIDGIRLCKAKKYRYKHRNMVDLENKLQESMSSRLRLIATDGVFSMDGTVTPLPKILELAKKYNALTFVDDCHATGFFGKTGRGTEDYFNQLGTVDIINSTLGKALGGAAGGYTTGKKELINLLKQRSRPYLFSNSLPPPVVASASKVMDLITNSTELLNRLKNNTNLFRNNMKTAGFTISGDNHPICPVMIGDEKLANEFANKMIEQGIYVIAFNYPVVPKNKARIRVQISAAHLQDDIKQAVNAFIHVGKKLKIIK</sequence>
<evidence type="ECO:0000256" key="1">
    <source>
        <dbReference type="ARBA" id="ARBA00001933"/>
    </source>
</evidence>
<dbReference type="Pfam" id="PF04389">
    <property type="entry name" value="Peptidase_M28"/>
    <property type="match status" value="1"/>
</dbReference>
<dbReference type="AlphaFoldDB" id="A0A2A3E6I6"/>
<evidence type="ECO:0000313" key="24">
    <source>
        <dbReference type="Proteomes" id="UP000242457"/>
    </source>
</evidence>
<dbReference type="GO" id="GO:0006567">
    <property type="term" value="P:L-threonine catabolic process"/>
    <property type="evidence" value="ECO:0007669"/>
    <property type="project" value="InterPro"/>
</dbReference>
<keyword evidence="5" id="KW-0808">Transferase</keyword>
<proteinExistence type="inferred from homology"/>
<feature type="domain" description="Peptidase M28" evidence="22">
    <location>
        <begin position="206"/>
        <end position="328"/>
    </location>
</feature>